<evidence type="ECO:0000256" key="4">
    <source>
        <dbReference type="SAM" id="SignalP"/>
    </source>
</evidence>
<dbReference type="SUPFAM" id="SSF53850">
    <property type="entry name" value="Periplasmic binding protein-like II"/>
    <property type="match status" value="1"/>
</dbReference>
<dbReference type="CDD" id="cd13688">
    <property type="entry name" value="PBP2_GltI_DEBP"/>
    <property type="match status" value="1"/>
</dbReference>
<evidence type="ECO:0000256" key="1">
    <source>
        <dbReference type="ARBA" id="ARBA00010333"/>
    </source>
</evidence>
<dbReference type="GO" id="GO:0006865">
    <property type="term" value="P:amino acid transport"/>
    <property type="evidence" value="ECO:0007669"/>
    <property type="project" value="TreeGrafter"/>
</dbReference>
<accession>A0A5J6MP75</accession>
<organism evidence="6 7">
    <name type="scientific">Hypericibacter terrae</name>
    <dbReference type="NCBI Taxonomy" id="2602015"/>
    <lineage>
        <taxon>Bacteria</taxon>
        <taxon>Pseudomonadati</taxon>
        <taxon>Pseudomonadota</taxon>
        <taxon>Alphaproteobacteria</taxon>
        <taxon>Rhodospirillales</taxon>
        <taxon>Dongiaceae</taxon>
        <taxon>Hypericibacter</taxon>
    </lineage>
</organism>
<evidence type="ECO:0000256" key="3">
    <source>
        <dbReference type="ARBA" id="ARBA00022729"/>
    </source>
</evidence>
<dbReference type="InterPro" id="IPR051455">
    <property type="entry name" value="Bact_solute-bind_prot3"/>
</dbReference>
<feature type="chain" id="PRO_5023844575" evidence="4">
    <location>
        <begin position="26"/>
        <end position="285"/>
    </location>
</feature>
<dbReference type="SMART" id="SM00062">
    <property type="entry name" value="PBPb"/>
    <property type="match status" value="1"/>
</dbReference>
<feature type="domain" description="Solute-binding protein family 3/N-terminal" evidence="5">
    <location>
        <begin position="38"/>
        <end position="268"/>
    </location>
</feature>
<evidence type="ECO:0000256" key="2">
    <source>
        <dbReference type="ARBA" id="ARBA00022448"/>
    </source>
</evidence>
<dbReference type="PANTHER" id="PTHR30085">
    <property type="entry name" value="AMINO ACID ABC TRANSPORTER PERMEASE"/>
    <property type="match status" value="1"/>
</dbReference>
<comment type="similarity">
    <text evidence="1">Belongs to the bacterial solute-binding protein 3 family.</text>
</comment>
<keyword evidence="2" id="KW-0813">Transport</keyword>
<evidence type="ECO:0000313" key="6">
    <source>
        <dbReference type="EMBL" id="QEX16586.1"/>
    </source>
</evidence>
<name>A0A5J6MP75_9PROT</name>
<dbReference type="AlphaFoldDB" id="A0A5J6MP75"/>
<dbReference type="PANTHER" id="PTHR30085:SF6">
    <property type="entry name" value="ABC TRANSPORTER GLUTAMINE-BINDING PROTEIN GLNH"/>
    <property type="match status" value="1"/>
</dbReference>
<dbReference type="InterPro" id="IPR001638">
    <property type="entry name" value="Solute-binding_3/MltF_N"/>
</dbReference>
<keyword evidence="3 4" id="KW-0732">Signal</keyword>
<sequence length="285" mass="30759">MVAYGRSLRVLAGALGLVFAVSATAGAGTLDDLKKNGTIRLGVREDTKPFSYMDADGTAKGYVVDLCNAVVEKLKTAYSLPNLKTEYVKVTTETRFNAISEGKVDLLCGPDTVTLKRREQVSFSVPVFITGAAVLYRTDGPSSLYDLKDKKVGVKSGTTTETVLNGVLKKLDIAAQVVTYDSYEAGAKALGNNEISVFFGDRGILVDLLKSSSNDQLKLGDLMLSAETYALGLRRNDEDFRLAVDRALSQIYVSKDLTHILRTNFGDRPPGPILESLFLASALPD</sequence>
<dbReference type="KEGG" id="htq:FRZ44_18810"/>
<dbReference type="GO" id="GO:0030288">
    <property type="term" value="C:outer membrane-bounded periplasmic space"/>
    <property type="evidence" value="ECO:0007669"/>
    <property type="project" value="TreeGrafter"/>
</dbReference>
<reference evidence="6 7" key="1">
    <citation type="submission" date="2019-08" db="EMBL/GenBank/DDBJ databases">
        <title>Hyperibacter terrae gen. nov., sp. nov. and Hyperibacter viscosus sp. nov., two new members in the family Rhodospirillaceae isolated from the rhizosphere of Hypericum perforatum.</title>
        <authorList>
            <person name="Noviana Z."/>
        </authorList>
    </citation>
    <scope>NUCLEOTIDE SEQUENCE [LARGE SCALE GENOMIC DNA]</scope>
    <source>
        <strain evidence="6 7">R5913</strain>
    </source>
</reference>
<keyword evidence="7" id="KW-1185">Reference proteome</keyword>
<feature type="signal peptide" evidence="4">
    <location>
        <begin position="1"/>
        <end position="25"/>
    </location>
</feature>
<dbReference type="Proteomes" id="UP000326202">
    <property type="component" value="Chromosome"/>
</dbReference>
<proteinExistence type="inferred from homology"/>
<dbReference type="EMBL" id="CP042906">
    <property type="protein sequence ID" value="QEX16586.1"/>
    <property type="molecule type" value="Genomic_DNA"/>
</dbReference>
<protein>
    <submittedName>
        <fullName evidence="6">Amino acid ABC transporter substrate-binding protein</fullName>
    </submittedName>
</protein>
<dbReference type="Gene3D" id="3.40.190.10">
    <property type="entry name" value="Periplasmic binding protein-like II"/>
    <property type="match status" value="2"/>
</dbReference>
<dbReference type="GO" id="GO:0005576">
    <property type="term" value="C:extracellular region"/>
    <property type="evidence" value="ECO:0007669"/>
    <property type="project" value="TreeGrafter"/>
</dbReference>
<gene>
    <name evidence="6" type="ORF">FRZ44_18810</name>
</gene>
<dbReference type="Pfam" id="PF00497">
    <property type="entry name" value="SBP_bac_3"/>
    <property type="match status" value="1"/>
</dbReference>
<evidence type="ECO:0000313" key="7">
    <source>
        <dbReference type="Proteomes" id="UP000326202"/>
    </source>
</evidence>
<evidence type="ECO:0000259" key="5">
    <source>
        <dbReference type="SMART" id="SM00062"/>
    </source>
</evidence>